<dbReference type="AlphaFoldDB" id="A0A3R7MGT4"/>
<proteinExistence type="predicted"/>
<evidence type="ECO:0000313" key="3">
    <source>
        <dbReference type="Proteomes" id="UP000283509"/>
    </source>
</evidence>
<dbReference type="Proteomes" id="UP000283509">
    <property type="component" value="Unassembled WGS sequence"/>
</dbReference>
<keyword evidence="3" id="KW-1185">Reference proteome</keyword>
<name>A0A3R7MGT4_PENVA</name>
<gene>
    <name evidence="2" type="ORF">C7M84_024617</name>
</gene>
<evidence type="ECO:0000313" key="2">
    <source>
        <dbReference type="EMBL" id="ROT82212.1"/>
    </source>
</evidence>
<comment type="caution">
    <text evidence="2">The sequence shown here is derived from an EMBL/GenBank/DDBJ whole genome shotgun (WGS) entry which is preliminary data.</text>
</comment>
<reference evidence="2 3" key="1">
    <citation type="submission" date="2018-04" db="EMBL/GenBank/DDBJ databases">
        <authorList>
            <person name="Zhang X."/>
            <person name="Yuan J."/>
            <person name="Li F."/>
            <person name="Xiang J."/>
        </authorList>
    </citation>
    <scope>NUCLEOTIDE SEQUENCE [LARGE SCALE GENOMIC DNA]</scope>
    <source>
        <tissue evidence="2">Muscle</tissue>
    </source>
</reference>
<evidence type="ECO:0000256" key="1">
    <source>
        <dbReference type="SAM" id="MobiDB-lite"/>
    </source>
</evidence>
<dbReference type="EMBL" id="QCYY01000859">
    <property type="protein sequence ID" value="ROT82212.1"/>
    <property type="molecule type" value="Genomic_DNA"/>
</dbReference>
<sequence length="127" mass="13827">MIIPSIPSPIPTWTGHRRASRKWRSLPWATARHKPVFWAALASGSEPRPPGDSVAGASLGRGSTPGRATLSSLPRSPDSSLVALLEAGREQEGERGWRLATGPWWRARTARTSSTGRPWLPITRLVC</sequence>
<accession>A0A3R7MGT4</accession>
<feature type="region of interest" description="Disordered" evidence="1">
    <location>
        <begin position="42"/>
        <end position="77"/>
    </location>
</feature>
<reference evidence="2 3" key="2">
    <citation type="submission" date="2019-01" db="EMBL/GenBank/DDBJ databases">
        <title>The decoding of complex shrimp genome reveals the adaptation for benthos swimmer, frequently molting mechanism and breeding impact on genome.</title>
        <authorList>
            <person name="Sun Y."/>
            <person name="Gao Y."/>
            <person name="Yu Y."/>
        </authorList>
    </citation>
    <scope>NUCLEOTIDE SEQUENCE [LARGE SCALE GENOMIC DNA]</scope>
    <source>
        <tissue evidence="2">Muscle</tissue>
    </source>
</reference>
<protein>
    <submittedName>
        <fullName evidence="2">Uncharacterized protein</fullName>
    </submittedName>
</protein>
<organism evidence="2 3">
    <name type="scientific">Penaeus vannamei</name>
    <name type="common">Whiteleg shrimp</name>
    <name type="synonym">Litopenaeus vannamei</name>
    <dbReference type="NCBI Taxonomy" id="6689"/>
    <lineage>
        <taxon>Eukaryota</taxon>
        <taxon>Metazoa</taxon>
        <taxon>Ecdysozoa</taxon>
        <taxon>Arthropoda</taxon>
        <taxon>Crustacea</taxon>
        <taxon>Multicrustacea</taxon>
        <taxon>Malacostraca</taxon>
        <taxon>Eumalacostraca</taxon>
        <taxon>Eucarida</taxon>
        <taxon>Decapoda</taxon>
        <taxon>Dendrobranchiata</taxon>
        <taxon>Penaeoidea</taxon>
        <taxon>Penaeidae</taxon>
        <taxon>Penaeus</taxon>
    </lineage>
</organism>